<comment type="caution">
    <text evidence="1">The sequence shown here is derived from an EMBL/GenBank/DDBJ whole genome shotgun (WGS) entry which is preliminary data.</text>
</comment>
<accession>A0ACC1NVM7</accession>
<organism evidence="1 2">
    <name type="scientific">Xylaria curta</name>
    <dbReference type="NCBI Taxonomy" id="42375"/>
    <lineage>
        <taxon>Eukaryota</taxon>
        <taxon>Fungi</taxon>
        <taxon>Dikarya</taxon>
        <taxon>Ascomycota</taxon>
        <taxon>Pezizomycotina</taxon>
        <taxon>Sordariomycetes</taxon>
        <taxon>Xylariomycetidae</taxon>
        <taxon>Xylariales</taxon>
        <taxon>Xylariaceae</taxon>
        <taxon>Xylaria</taxon>
    </lineage>
</organism>
<dbReference type="Proteomes" id="UP001143856">
    <property type="component" value="Unassembled WGS sequence"/>
</dbReference>
<evidence type="ECO:0000313" key="1">
    <source>
        <dbReference type="EMBL" id="KAJ2982967.1"/>
    </source>
</evidence>
<evidence type="ECO:0000313" key="2">
    <source>
        <dbReference type="Proteomes" id="UP001143856"/>
    </source>
</evidence>
<gene>
    <name evidence="1" type="ORF">NUW58_g6333</name>
</gene>
<keyword evidence="2" id="KW-1185">Reference proteome</keyword>
<proteinExistence type="predicted"/>
<protein>
    <submittedName>
        <fullName evidence="1">Uncharacterized protein</fullName>
    </submittedName>
</protein>
<dbReference type="EMBL" id="JAPDGR010001408">
    <property type="protein sequence ID" value="KAJ2982967.1"/>
    <property type="molecule type" value="Genomic_DNA"/>
</dbReference>
<name>A0ACC1NVM7_9PEZI</name>
<sequence length="895" mass="101348">MITSKFPPRDTLAFQVNTKERFEAFWNTTLATKGDFDLRHEHGASKIAGEATKLASSASVVWSDIAPILDIISDVGGPYTGIAIGTIAFMLTVAKNRENMENRICATLGSIRDRLPGIEMYQRIYRNNGETSERLRSTIISAYDCFIQFCIAAVKFYTMNSVARWLRAIRPSTFLDVKVSAVEQAIVNVRLVCEEMLTENIADVKRLNEEQAKQIDRLIKQVEGRILKLDSHSPETELANLERHRNNIAAEFKYAYPRQQEHLISIKKDETFQSWRTSADSRILLLVGRNKIRQARNCWLSPLVLDFISECDISGDPCVFYLLGNQTVDDTFDHVASSLIFRLLSMNRNVLRDEKQYAELHAELQSYESANRKGPEPHIVQELLKKVALRTLNMFHPSKVVWIVLDRLDQCRGTESRNFHRKTLLKLLVKLVEDENLKVRVRVLALVNGVDWMPEEHHDEIDRTKDGSVMFWTLEQNQYVDYGRGIELLWPLARNDITVIRTQSRVIAMAQAKARVLIVGRRRRELSRSHSLPILAVSRKTGLPSGQMLCLEAPEALVGTMAAYALEIGGKAEVTAVMRSNYVAAERNGIDIDSIEHGHNIKGWRPTRIRTYTSFAVRKTIPNVIEEELDPFDFVVVATKNIPELPPTVADIIEPAVTAGRTAIVLSQNGLNIEKPLIDRFPTNPIISSISYIAATETLHGKILHDDADAQKIGPFNNPGVLPEVAEQAARRYVAIYNAENKLNITYEADVKFVRWHKLLYNSSYNSVASLLRMDTARMRMSQHIIDDLIRPIMLEIMAAARANGVYLTDDIPDKVIRVDPTDTAFKPSMCQDAEKGNFMEIETIVGEPLREGEAKGVPMPTLRTIYGLLKGLQLQIKENKGMWEAKFVPDNPYQ</sequence>
<reference evidence="1" key="1">
    <citation type="submission" date="2022-10" db="EMBL/GenBank/DDBJ databases">
        <title>Genome Sequence of Xylaria curta.</title>
        <authorList>
            <person name="Buettner E."/>
        </authorList>
    </citation>
    <scope>NUCLEOTIDE SEQUENCE</scope>
    <source>
        <strain evidence="1">Babe10</strain>
    </source>
</reference>